<name>A0A1H6XT64_9RHOB</name>
<gene>
    <name evidence="2" type="ORF">SAMN05444007_10466</name>
</gene>
<dbReference type="InterPro" id="IPR024311">
    <property type="entry name" value="Lipocalin-like"/>
</dbReference>
<dbReference type="EMBL" id="FNYD01000004">
    <property type="protein sequence ID" value="SEJ28082.1"/>
    <property type="molecule type" value="Genomic_DNA"/>
</dbReference>
<dbReference type="Proteomes" id="UP000199379">
    <property type="component" value="Unassembled WGS sequence"/>
</dbReference>
<reference evidence="2 3" key="1">
    <citation type="submission" date="2016-10" db="EMBL/GenBank/DDBJ databases">
        <authorList>
            <person name="de Groot N.N."/>
        </authorList>
    </citation>
    <scope>NUCLEOTIDE SEQUENCE [LARGE SCALE GENOMIC DNA]</scope>
    <source>
        <strain evidence="2 3">DSM 29340</strain>
    </source>
</reference>
<dbReference type="STRING" id="1227549.SAMN05444007_10466"/>
<evidence type="ECO:0000313" key="2">
    <source>
        <dbReference type="EMBL" id="SEJ28082.1"/>
    </source>
</evidence>
<keyword evidence="3" id="KW-1185">Reference proteome</keyword>
<dbReference type="AlphaFoldDB" id="A0A1H6XT64"/>
<accession>A0A1H6XT64</accession>
<organism evidence="2 3">
    <name type="scientific">Cribrihabitans marinus</name>
    <dbReference type="NCBI Taxonomy" id="1227549"/>
    <lineage>
        <taxon>Bacteria</taxon>
        <taxon>Pseudomonadati</taxon>
        <taxon>Pseudomonadota</taxon>
        <taxon>Alphaproteobacteria</taxon>
        <taxon>Rhodobacterales</taxon>
        <taxon>Paracoccaceae</taxon>
        <taxon>Cribrihabitans</taxon>
    </lineage>
</organism>
<dbReference type="Pfam" id="PF13924">
    <property type="entry name" value="Lipocalin_5"/>
    <property type="match status" value="1"/>
</dbReference>
<dbReference type="OrthoDB" id="8370150at2"/>
<sequence>MAEPRDLIGSWRMRSWTREAVATGVVSDAMGPNPVGYIAYHADGRMMATVFRAERPPANGGPLTEADKARLFDTMLAYVARYSIQGDQVIHHVERAWNPNWEADLSRPFTLVGRHLSIRGAPGVDPATGEEVIYRMEFEKV</sequence>
<feature type="domain" description="Lipocalin-like" evidence="1">
    <location>
        <begin position="8"/>
        <end position="101"/>
    </location>
</feature>
<evidence type="ECO:0000259" key="1">
    <source>
        <dbReference type="Pfam" id="PF13924"/>
    </source>
</evidence>
<proteinExistence type="predicted"/>
<evidence type="ECO:0000313" key="3">
    <source>
        <dbReference type="Proteomes" id="UP000199379"/>
    </source>
</evidence>
<protein>
    <submittedName>
        <fullName evidence="2">Lipocalin-like domain-containing protein</fullName>
    </submittedName>
</protein>
<dbReference type="RefSeq" id="WP_092364557.1">
    <property type="nucleotide sequence ID" value="NZ_BMGV01000004.1"/>
</dbReference>